<dbReference type="Proteomes" id="UP001550850">
    <property type="component" value="Unassembled WGS sequence"/>
</dbReference>
<comment type="caution">
    <text evidence="1">The sequence shown here is derived from an EMBL/GenBank/DDBJ whole genome shotgun (WGS) entry which is preliminary data.</text>
</comment>
<proteinExistence type="predicted"/>
<evidence type="ECO:0000313" key="2">
    <source>
        <dbReference type="Proteomes" id="UP001550850"/>
    </source>
</evidence>
<sequence>MRPSELTRYRFRGRWSLSAPPAEVYGVLERVDDYPRWWPQVREAERTGEASGRVLVRSLLPYDLRMELRAVRHEPDDGVLEAALFGDLEGWMRWTVRPAGAGTLVLHDQDTDLAKPLLRLLGVPGRPLLRANHALMMRGGRRGLEAFLTGGGEAV</sequence>
<organism evidence="1 2">
    <name type="scientific">Streptomyces fragilis</name>
    <dbReference type="NCBI Taxonomy" id="67301"/>
    <lineage>
        <taxon>Bacteria</taxon>
        <taxon>Bacillati</taxon>
        <taxon>Actinomycetota</taxon>
        <taxon>Actinomycetes</taxon>
        <taxon>Kitasatosporales</taxon>
        <taxon>Streptomycetaceae</taxon>
        <taxon>Streptomyces</taxon>
    </lineage>
</organism>
<dbReference type="EMBL" id="JBEZUR010000007">
    <property type="protein sequence ID" value="MEU3553994.1"/>
    <property type="molecule type" value="Genomic_DNA"/>
</dbReference>
<dbReference type="Pfam" id="PF10604">
    <property type="entry name" value="Polyketide_cyc2"/>
    <property type="match status" value="1"/>
</dbReference>
<dbReference type="InterPro" id="IPR023393">
    <property type="entry name" value="START-like_dom_sf"/>
</dbReference>
<gene>
    <name evidence="1" type="ORF">AB0E65_07215</name>
</gene>
<keyword evidence="2" id="KW-1185">Reference proteome</keyword>
<dbReference type="InterPro" id="IPR019587">
    <property type="entry name" value="Polyketide_cyclase/dehydratase"/>
</dbReference>
<dbReference type="Gene3D" id="3.30.530.20">
    <property type="match status" value="1"/>
</dbReference>
<dbReference type="SUPFAM" id="SSF55961">
    <property type="entry name" value="Bet v1-like"/>
    <property type="match status" value="1"/>
</dbReference>
<accession>A0ABV2YE42</accession>
<name>A0ABV2YE42_9ACTN</name>
<evidence type="ECO:0000313" key="1">
    <source>
        <dbReference type="EMBL" id="MEU3553994.1"/>
    </source>
</evidence>
<protein>
    <submittedName>
        <fullName evidence="1">SRPBCC family protein</fullName>
    </submittedName>
</protein>
<reference evidence="1 2" key="1">
    <citation type="submission" date="2024-06" db="EMBL/GenBank/DDBJ databases">
        <title>The Natural Products Discovery Center: Release of the First 8490 Sequenced Strains for Exploring Actinobacteria Biosynthetic Diversity.</title>
        <authorList>
            <person name="Kalkreuter E."/>
            <person name="Kautsar S.A."/>
            <person name="Yang D."/>
            <person name="Bader C.D."/>
            <person name="Teijaro C.N."/>
            <person name="Fluegel L."/>
            <person name="Davis C.M."/>
            <person name="Simpson J.R."/>
            <person name="Lauterbach L."/>
            <person name="Steele A.D."/>
            <person name="Gui C."/>
            <person name="Meng S."/>
            <person name="Li G."/>
            <person name="Viehrig K."/>
            <person name="Ye F."/>
            <person name="Su P."/>
            <person name="Kiefer A.F."/>
            <person name="Nichols A."/>
            <person name="Cepeda A.J."/>
            <person name="Yan W."/>
            <person name="Fan B."/>
            <person name="Jiang Y."/>
            <person name="Adhikari A."/>
            <person name="Zheng C.-J."/>
            <person name="Schuster L."/>
            <person name="Cowan T.M."/>
            <person name="Smanski M.J."/>
            <person name="Chevrette M.G."/>
            <person name="De Carvalho L.P.S."/>
            <person name="Shen B."/>
        </authorList>
    </citation>
    <scope>NUCLEOTIDE SEQUENCE [LARGE SCALE GENOMIC DNA]</scope>
    <source>
        <strain evidence="1 2">NPDC038104</strain>
    </source>
</reference>
<dbReference type="RefSeq" id="WP_108956042.1">
    <property type="nucleotide sequence ID" value="NZ_BEVZ01000007.1"/>
</dbReference>